<dbReference type="InterPro" id="IPR023753">
    <property type="entry name" value="FAD/NAD-binding_dom"/>
</dbReference>
<dbReference type="Proteomes" id="UP000756387">
    <property type="component" value="Unassembled WGS sequence"/>
</dbReference>
<dbReference type="InterPro" id="IPR036188">
    <property type="entry name" value="FAD/NAD-bd_sf"/>
</dbReference>
<accession>A0ABR9RTR5</accession>
<gene>
    <name evidence="2" type="ORF">IEQ44_07825</name>
</gene>
<organism evidence="2 3">
    <name type="scientific">Nocardioides malaquae</name>
    <dbReference type="NCBI Taxonomy" id="2773426"/>
    <lineage>
        <taxon>Bacteria</taxon>
        <taxon>Bacillati</taxon>
        <taxon>Actinomycetota</taxon>
        <taxon>Actinomycetes</taxon>
        <taxon>Propionibacteriales</taxon>
        <taxon>Nocardioidaceae</taxon>
        <taxon>Nocardioides</taxon>
    </lineage>
</organism>
<reference evidence="2 3" key="1">
    <citation type="submission" date="2020-10" db="EMBL/GenBank/DDBJ databases">
        <title>Nocardioides sp. isolated from sludge.</title>
        <authorList>
            <person name="Zhang X."/>
        </authorList>
    </citation>
    <scope>NUCLEOTIDE SEQUENCE [LARGE SCALE GENOMIC DNA]</scope>
    <source>
        <strain evidence="2 3">Y6</strain>
    </source>
</reference>
<comment type="caution">
    <text evidence="2">The sequence shown here is derived from an EMBL/GenBank/DDBJ whole genome shotgun (WGS) entry which is preliminary data.</text>
</comment>
<feature type="domain" description="FAD/NAD(P)-binding" evidence="1">
    <location>
        <begin position="2"/>
        <end position="70"/>
    </location>
</feature>
<evidence type="ECO:0000313" key="3">
    <source>
        <dbReference type="Proteomes" id="UP000756387"/>
    </source>
</evidence>
<protein>
    <submittedName>
        <fullName evidence="2">FAD-dependent oxidoreductase</fullName>
    </submittedName>
</protein>
<proteinExistence type="predicted"/>
<dbReference type="SUPFAM" id="SSF51905">
    <property type="entry name" value="FAD/NAD(P)-binding domain"/>
    <property type="match status" value="1"/>
</dbReference>
<keyword evidence="3" id="KW-1185">Reference proteome</keyword>
<evidence type="ECO:0000313" key="2">
    <source>
        <dbReference type="EMBL" id="MBE7324557.1"/>
    </source>
</evidence>
<dbReference type="Gene3D" id="3.50.50.60">
    <property type="entry name" value="FAD/NAD(P)-binding domain"/>
    <property type="match status" value="1"/>
</dbReference>
<sequence>MEVRTADGSTTDLDGLFVATTLIPAAPHAEQLGLTRLESGAVEVDLLGRTSDPLVFAAGDLAHHRDLPMPSGSVLAAAAAGQVAGSACLTSLLG</sequence>
<dbReference type="EMBL" id="JADCSA010000006">
    <property type="protein sequence ID" value="MBE7324557.1"/>
    <property type="molecule type" value="Genomic_DNA"/>
</dbReference>
<dbReference type="Pfam" id="PF07992">
    <property type="entry name" value="Pyr_redox_2"/>
    <property type="match status" value="1"/>
</dbReference>
<evidence type="ECO:0000259" key="1">
    <source>
        <dbReference type="Pfam" id="PF07992"/>
    </source>
</evidence>
<name>A0ABR9RTR5_9ACTN</name>